<feature type="region of interest" description="Disordered" evidence="1">
    <location>
        <begin position="1"/>
        <end position="20"/>
    </location>
</feature>
<accession>A0A8S1XCL3</accession>
<dbReference type="Proteomes" id="UP000689195">
    <property type="component" value="Unassembled WGS sequence"/>
</dbReference>
<organism evidence="2 3">
    <name type="scientific">Paramecium pentaurelia</name>
    <dbReference type="NCBI Taxonomy" id="43138"/>
    <lineage>
        <taxon>Eukaryota</taxon>
        <taxon>Sar</taxon>
        <taxon>Alveolata</taxon>
        <taxon>Ciliophora</taxon>
        <taxon>Intramacronucleata</taxon>
        <taxon>Oligohymenophorea</taxon>
        <taxon>Peniculida</taxon>
        <taxon>Parameciidae</taxon>
        <taxon>Paramecium</taxon>
    </lineage>
</organism>
<dbReference type="EMBL" id="CAJJDO010000120">
    <property type="protein sequence ID" value="CAD8198907.1"/>
    <property type="molecule type" value="Genomic_DNA"/>
</dbReference>
<dbReference type="AlphaFoldDB" id="A0A8S1XCL3"/>
<gene>
    <name evidence="2" type="ORF">PPENT_87.1.T1200064</name>
</gene>
<evidence type="ECO:0000256" key="1">
    <source>
        <dbReference type="SAM" id="MobiDB-lite"/>
    </source>
</evidence>
<sequence length="88" mass="10252">MGFCSSKQIQSTLSSSHQSQITEVQPFPRMSWINKYLQQPQERIIKPYNPNSLEYQYNVEVEGVIFDEIAPPDFLDDDILEPIDDDDE</sequence>
<keyword evidence="3" id="KW-1185">Reference proteome</keyword>
<feature type="compositionally biased region" description="Low complexity" evidence="1">
    <location>
        <begin position="1"/>
        <end position="16"/>
    </location>
</feature>
<evidence type="ECO:0000313" key="2">
    <source>
        <dbReference type="EMBL" id="CAD8198907.1"/>
    </source>
</evidence>
<comment type="caution">
    <text evidence="2">The sequence shown here is derived from an EMBL/GenBank/DDBJ whole genome shotgun (WGS) entry which is preliminary data.</text>
</comment>
<name>A0A8S1XCL3_9CILI</name>
<reference evidence="2" key="1">
    <citation type="submission" date="2021-01" db="EMBL/GenBank/DDBJ databases">
        <authorList>
            <consortium name="Genoscope - CEA"/>
            <person name="William W."/>
        </authorList>
    </citation>
    <scope>NUCLEOTIDE SEQUENCE</scope>
</reference>
<proteinExistence type="predicted"/>
<protein>
    <submittedName>
        <fullName evidence="2">Uncharacterized protein</fullName>
    </submittedName>
</protein>
<evidence type="ECO:0000313" key="3">
    <source>
        <dbReference type="Proteomes" id="UP000689195"/>
    </source>
</evidence>